<dbReference type="SUPFAM" id="SSF53383">
    <property type="entry name" value="PLP-dependent transferases"/>
    <property type="match status" value="1"/>
</dbReference>
<sequence length="730" mass="77235">MDSHSSDLSPARLQVMWNRLLAVVEEQGQTLIRAAFSPIVRECGDISAGIFDAEGRMLAQAVTGTPGHINTMAEAVLHLRERFPVETMKPGDIFMTNDPWLASGHLNDFLLMMPAFKGGKVVGFTACTSHLVDLGGLGMGPEGSDIYDEGLLIPPCKLVEAGTPNAPLMDIIRANSREPIANEGDIYALIACCEAGVTRLAAMMEEFRIGDLDALGAYIIGTSRRGTLEAIAEVPEGVYRNVLKMDGYENALELHAALTVTKTGMHVDFTGTSGCSRKGINVPLNYATAYTVFALRCIVGPDIPNNTGSLEPFTVDGPKGCILNAQRPVPVAMRHTLGQVTPDLVLGCLHQALPDQVPAEGASCMFDLPMRHAPEVACDGGRTFAIEPVHNGGTGARPHADGLSATAYPSGVYGSQLEITEAVAPVIMWRRELRPDSGGAGKFRGGLDPAKVLCGAGSMELIGCLIRAFAGPGDRVLGIDYGYAFAASATAQVQADYLKARERALTVSVDNILAARTPETRIVFVCNPGNPTGTLIPNSELLGLRAGLPADVLLVVDQAYAEFADAENDPGEVFALVEGGDTVVTRTLSKAYGLAGARAGWGYFPPGIAGEVRKLLNPNNISIPSQAMAAAAMRDQTHMRDAVARTAAIRNRFAAACRALGLAVPQSHTNFVLIRFASPGEARTADAALRAEKLLMRGMGGYGLSDCLRATICSQKVMERALAVLKGITP</sequence>
<dbReference type="Proteomes" id="UP000018780">
    <property type="component" value="Plasmid unnamed"/>
</dbReference>
<dbReference type="GO" id="GO:0030170">
    <property type="term" value="F:pyridoxal phosphate binding"/>
    <property type="evidence" value="ECO:0007669"/>
    <property type="project" value="InterPro"/>
</dbReference>
<dbReference type="PATRIC" id="fig|999552.6.peg.4250"/>
<dbReference type="PANTHER" id="PTHR43643">
    <property type="entry name" value="HISTIDINOL-PHOSPHATE AMINOTRANSFERASE 2"/>
    <property type="match status" value="1"/>
</dbReference>
<dbReference type="PANTHER" id="PTHR43643:SF3">
    <property type="entry name" value="HISTIDINOL-PHOSPHATE AMINOTRANSFERASE"/>
    <property type="match status" value="1"/>
</dbReference>
<dbReference type="PROSITE" id="PS00599">
    <property type="entry name" value="AA_TRANSFER_CLASS_2"/>
    <property type="match status" value="1"/>
</dbReference>
<keyword evidence="7" id="KW-1185">Reference proteome</keyword>
<dbReference type="InterPro" id="IPR001917">
    <property type="entry name" value="Aminotrans_II_pyridoxalP_BS"/>
</dbReference>
<geneLocation type="plasmid" evidence="7">
    <name>1</name>
</geneLocation>
<dbReference type="Gene3D" id="3.90.1150.10">
    <property type="entry name" value="Aspartate Aminotransferase, domain 1"/>
    <property type="match status" value="1"/>
</dbReference>
<dbReference type="GO" id="GO:0008483">
    <property type="term" value="F:transaminase activity"/>
    <property type="evidence" value="ECO:0007669"/>
    <property type="project" value="UniProtKB-KW"/>
</dbReference>
<comment type="pathway">
    <text evidence="4">Amino-acid biosynthesis.</text>
</comment>
<feature type="domain" description="Hydantoinase B/oxoprolinase" evidence="5">
    <location>
        <begin position="10"/>
        <end position="447"/>
    </location>
</feature>
<dbReference type="Gene3D" id="3.40.640.10">
    <property type="entry name" value="Type I PLP-dependent aspartate aminotransferase-like (Major domain)"/>
    <property type="match status" value="1"/>
</dbReference>
<dbReference type="RefSeq" id="WP_024092702.1">
    <property type="nucleotide sequence ID" value="NC_023146.1"/>
</dbReference>
<gene>
    <name evidence="6" type="ORF">METH_21515</name>
</gene>
<evidence type="ECO:0000256" key="2">
    <source>
        <dbReference type="ARBA" id="ARBA00022679"/>
    </source>
</evidence>
<evidence type="ECO:0000256" key="4">
    <source>
        <dbReference type="ARBA" id="ARBA00029440"/>
    </source>
</evidence>
<keyword evidence="3" id="KW-0663">Pyridoxal phosphate</keyword>
<protein>
    <recommendedName>
        <fullName evidence="5">Hydantoinase B/oxoprolinase domain-containing protein</fullName>
    </recommendedName>
</protein>
<keyword evidence="1" id="KW-0032">Aminotransferase</keyword>
<dbReference type="Pfam" id="PF02538">
    <property type="entry name" value="Hydantoinase_B"/>
    <property type="match status" value="1"/>
</dbReference>
<keyword evidence="2" id="KW-0808">Transferase</keyword>
<accession>V9VXD6</accession>
<proteinExistence type="predicted"/>
<dbReference type="EMBL" id="CP006774">
    <property type="protein sequence ID" value="AHD03406.1"/>
    <property type="molecule type" value="Genomic_DNA"/>
</dbReference>
<evidence type="ECO:0000259" key="5">
    <source>
        <dbReference type="Pfam" id="PF02538"/>
    </source>
</evidence>
<evidence type="ECO:0000256" key="1">
    <source>
        <dbReference type="ARBA" id="ARBA00022576"/>
    </source>
</evidence>
<dbReference type="AlphaFoldDB" id="V9VXD6"/>
<dbReference type="InterPro" id="IPR050106">
    <property type="entry name" value="HistidinolP_aminotransfase"/>
</dbReference>
<dbReference type="InterPro" id="IPR003692">
    <property type="entry name" value="Hydantoinase_B"/>
</dbReference>
<dbReference type="InterPro" id="IPR015424">
    <property type="entry name" value="PyrdxlP-dep_Trfase"/>
</dbReference>
<name>V9VXD6_9RHOB</name>
<dbReference type="InterPro" id="IPR015422">
    <property type="entry name" value="PyrdxlP-dep_Trfase_small"/>
</dbReference>
<dbReference type="InterPro" id="IPR015421">
    <property type="entry name" value="PyrdxlP-dep_Trfase_major"/>
</dbReference>
<reference evidence="6 7" key="1">
    <citation type="submission" date="2013-09" db="EMBL/GenBank/DDBJ databases">
        <authorList>
            <consortium name="DOE Joint Genome Institute"/>
            <person name="Klenk H.-P."/>
            <person name="Huntemann M."/>
            <person name="Han J."/>
            <person name="Chen A."/>
            <person name="Kyrpides N."/>
            <person name="Mavromatis K."/>
            <person name="Markowitz V."/>
            <person name="Palaniappan K."/>
            <person name="Ivanova N."/>
            <person name="Schaumberg A."/>
            <person name="Pati A."/>
            <person name="Liolios K."/>
            <person name="Nordberg H.P."/>
            <person name="Cantor M.N."/>
            <person name="Hua S.X."/>
            <person name="Woyke T."/>
        </authorList>
    </citation>
    <scope>NUCLEOTIDE SEQUENCE [LARGE SCALE GENOMIC DNA]</scope>
    <source>
        <strain evidence="6 7">DSM 14336</strain>
        <plasmid evidence="7">1</plasmid>
    </source>
</reference>
<dbReference type="KEGG" id="lmd:METH_21515"/>
<evidence type="ECO:0000256" key="3">
    <source>
        <dbReference type="ARBA" id="ARBA00022898"/>
    </source>
</evidence>
<dbReference type="CDD" id="cd00609">
    <property type="entry name" value="AAT_like"/>
    <property type="match status" value="1"/>
</dbReference>
<evidence type="ECO:0000313" key="7">
    <source>
        <dbReference type="Proteomes" id="UP000018780"/>
    </source>
</evidence>
<dbReference type="OrthoDB" id="9761586at2"/>
<evidence type="ECO:0000313" key="6">
    <source>
        <dbReference type="EMBL" id="AHD03406.1"/>
    </source>
</evidence>
<organism evidence="6 7">
    <name type="scientific">Leisingera methylohalidivorans DSM 14336</name>
    <dbReference type="NCBI Taxonomy" id="999552"/>
    <lineage>
        <taxon>Bacteria</taxon>
        <taxon>Pseudomonadati</taxon>
        <taxon>Pseudomonadota</taxon>
        <taxon>Alphaproteobacteria</taxon>
        <taxon>Rhodobacterales</taxon>
        <taxon>Roseobacteraceae</taxon>
        <taxon>Leisingera</taxon>
    </lineage>
</organism>
<keyword evidence="6" id="KW-0614">Plasmid</keyword>
<dbReference type="HOGENOM" id="CLU_379384_0_0_5"/>